<keyword evidence="2" id="KW-1133">Transmembrane helix</keyword>
<evidence type="ECO:0000313" key="3">
    <source>
        <dbReference type="EMBL" id="MEP0816693.1"/>
    </source>
</evidence>
<evidence type="ECO:0000256" key="1">
    <source>
        <dbReference type="SAM" id="MobiDB-lite"/>
    </source>
</evidence>
<keyword evidence="2" id="KW-0812">Transmembrane</keyword>
<evidence type="ECO:0000313" key="4">
    <source>
        <dbReference type="Proteomes" id="UP001464891"/>
    </source>
</evidence>
<sequence length="347" mass="38180">MFNFVGRLLLWLRGGSLKLLALAGIILLVWGTVSPVGTLIWWLNEGAETLGFRKSSAKRLLPSDRAQGAPGKPINCYIVFLTGVGDFSANQLTLGEEYFLNQLDQAHPDCVTVRDVFPYSAANESLGGRRLLAPVWRFADNADGWLRAANMLIQIRNLWRFAISADDRYGPLYNQGIATAIIDRMNAAHPITPATQRPLKIILMSTSGGTQVSLGAAEYLDQWLDTKVLVVSVGGVFSGTDGFEAAERVYHLQGKRDWVEDIGQVVFPSRWPWTVGSPFHQAQWQGRYSVHNTGPHDHDGPKGYFGEAIAPPGPTQKAGQPKYVDLTLQVVNQLPIWTDSPTDQSAP</sequence>
<organism evidence="3 4">
    <name type="scientific">Trichocoleus desertorum GB2-A4</name>
    <dbReference type="NCBI Taxonomy" id="2933944"/>
    <lineage>
        <taxon>Bacteria</taxon>
        <taxon>Bacillati</taxon>
        <taxon>Cyanobacteriota</taxon>
        <taxon>Cyanophyceae</taxon>
        <taxon>Leptolyngbyales</taxon>
        <taxon>Trichocoleusaceae</taxon>
        <taxon>Trichocoleus</taxon>
    </lineage>
</organism>
<protein>
    <submittedName>
        <fullName evidence="3">Uncharacterized protein</fullName>
    </submittedName>
</protein>
<keyword evidence="4" id="KW-1185">Reference proteome</keyword>
<gene>
    <name evidence="3" type="ORF">NC998_06255</name>
</gene>
<accession>A0ABV0J4I7</accession>
<reference evidence="3 4" key="1">
    <citation type="submission" date="2022-04" db="EMBL/GenBank/DDBJ databases">
        <title>Positive selection, recombination, and allopatry shape intraspecific diversity of widespread and dominant cyanobacteria.</title>
        <authorList>
            <person name="Wei J."/>
            <person name="Shu W."/>
            <person name="Hu C."/>
        </authorList>
    </citation>
    <scope>NUCLEOTIDE SEQUENCE [LARGE SCALE GENOMIC DNA]</scope>
    <source>
        <strain evidence="3 4">GB2-A4</strain>
    </source>
</reference>
<evidence type="ECO:0000256" key="2">
    <source>
        <dbReference type="SAM" id="Phobius"/>
    </source>
</evidence>
<dbReference type="Proteomes" id="UP001464891">
    <property type="component" value="Unassembled WGS sequence"/>
</dbReference>
<dbReference type="RefSeq" id="WP_190434239.1">
    <property type="nucleotide sequence ID" value="NZ_JAMPKM010000002.1"/>
</dbReference>
<keyword evidence="2" id="KW-0472">Membrane</keyword>
<dbReference type="EMBL" id="JAMPKM010000002">
    <property type="protein sequence ID" value="MEP0816693.1"/>
    <property type="molecule type" value="Genomic_DNA"/>
</dbReference>
<proteinExistence type="predicted"/>
<feature type="region of interest" description="Disordered" evidence="1">
    <location>
        <begin position="291"/>
        <end position="320"/>
    </location>
</feature>
<comment type="caution">
    <text evidence="3">The sequence shown here is derived from an EMBL/GenBank/DDBJ whole genome shotgun (WGS) entry which is preliminary data.</text>
</comment>
<name>A0ABV0J4I7_9CYAN</name>
<feature type="transmembrane region" description="Helical" evidence="2">
    <location>
        <begin position="20"/>
        <end position="43"/>
    </location>
</feature>